<dbReference type="Proteomes" id="UP001185863">
    <property type="component" value="Unassembled WGS sequence"/>
</dbReference>
<gene>
    <name evidence="1" type="ORF">R4315_14715</name>
</gene>
<dbReference type="AlphaFoldDB" id="A0AAE4V028"/>
<evidence type="ECO:0000313" key="2">
    <source>
        <dbReference type="Proteomes" id="UP001185863"/>
    </source>
</evidence>
<organism evidence="1 2">
    <name type="scientific">Rhodococcus oxybenzonivorans</name>
    <dbReference type="NCBI Taxonomy" id="1990687"/>
    <lineage>
        <taxon>Bacteria</taxon>
        <taxon>Bacillati</taxon>
        <taxon>Actinomycetota</taxon>
        <taxon>Actinomycetes</taxon>
        <taxon>Mycobacteriales</taxon>
        <taxon>Nocardiaceae</taxon>
        <taxon>Rhodococcus</taxon>
    </lineage>
</organism>
<accession>A0AAE4V028</accession>
<evidence type="ECO:0000313" key="1">
    <source>
        <dbReference type="EMBL" id="MDV7265782.1"/>
    </source>
</evidence>
<name>A0AAE4V028_9NOCA</name>
<proteinExistence type="predicted"/>
<dbReference type="RefSeq" id="WP_317747813.1">
    <property type="nucleotide sequence ID" value="NZ_JAWLUP010000032.1"/>
</dbReference>
<dbReference type="EMBL" id="JAWLUP010000032">
    <property type="protein sequence ID" value="MDV7265782.1"/>
    <property type="molecule type" value="Genomic_DNA"/>
</dbReference>
<reference evidence="1" key="1">
    <citation type="submission" date="2023-10" db="EMBL/GenBank/DDBJ databases">
        <title>Development of a sustainable strategy for remediation of hydrocarbon-contaminated territories based on the waste exchange concept.</title>
        <authorList>
            <person name="Krivoruchko A."/>
        </authorList>
    </citation>
    <scope>NUCLEOTIDE SEQUENCE</scope>
    <source>
        <strain evidence="1">IEGM 68</strain>
    </source>
</reference>
<sequence>MSDATTTCDCSRHQLSSIHARFSELENDHAQHGHPWPVLDALRAGLDELGDLATHHPAQASRSSIRQAGTS</sequence>
<protein>
    <submittedName>
        <fullName evidence="1">Uncharacterized protein</fullName>
    </submittedName>
</protein>
<comment type="caution">
    <text evidence="1">The sequence shown here is derived from an EMBL/GenBank/DDBJ whole genome shotgun (WGS) entry which is preliminary data.</text>
</comment>